<accession>G0P7D8</accession>
<feature type="domain" description="PCI" evidence="8">
    <location>
        <begin position="302"/>
        <end position="463"/>
    </location>
</feature>
<sequence>MSRDVSLSPKSAEIRYSSAGTANEPIRVEVVDEEQAPLSSQLGFSTTLSTSFVAADDLSESIDDLTITKVTAFLPHALIIVFEEKKKLRPSKVAEDITRKRKDTTNSISNFFHRFTRGDREEKKIVEEEEEEHIERPGKLISPESEEKWFESRTLDEQVLGHEADAQVYEWDPNNMTETLVREPLPLDPNNVIFEEKGMLKLLEDFRNGELRWLDEPQISAMRKVKEAHEDVSDIHLKVYEIESAKRKKRKQEARDRSNFDFKNPLNTLANVAAVSNNSYLNPKFVVDYLYNGACILIELKRFQDALFLLETLVAIPAFSLQETHGEGYKKYVLVSLLINGRVPETNEKNSAARNFKSKTPEYRALSEIKFSRSANTHTTVEDLVLGAKDKLRKDNNLELAKLLVVEMKKKTILCLTKMFTSIRLAEIQELSFLKTRAQVTELMEQLVEENRIAVRLEGEMVF</sequence>
<dbReference type="Proteomes" id="UP000008068">
    <property type="component" value="Unassembled WGS sequence"/>
</dbReference>
<evidence type="ECO:0000313" key="10">
    <source>
        <dbReference type="Proteomes" id="UP000008068"/>
    </source>
</evidence>
<dbReference type="InParanoid" id="G0P7D8"/>
<comment type="subcellular location">
    <subcellularLocation>
        <location evidence="2">Cytoplasm</location>
    </subcellularLocation>
    <subcellularLocation>
        <location evidence="1">Nucleus</location>
    </subcellularLocation>
</comment>
<gene>
    <name evidence="9" type="ORF">CAEBREN_31369</name>
</gene>
<evidence type="ECO:0000256" key="1">
    <source>
        <dbReference type="ARBA" id="ARBA00004123"/>
    </source>
</evidence>
<evidence type="ECO:0000256" key="3">
    <source>
        <dbReference type="ARBA" id="ARBA00007084"/>
    </source>
</evidence>
<evidence type="ECO:0000256" key="6">
    <source>
        <dbReference type="ARBA" id="ARBA00022790"/>
    </source>
</evidence>
<evidence type="ECO:0000256" key="4">
    <source>
        <dbReference type="ARBA" id="ARBA00014878"/>
    </source>
</evidence>
<dbReference type="PROSITE" id="PS50250">
    <property type="entry name" value="PCI"/>
    <property type="match status" value="1"/>
</dbReference>
<keyword evidence="10" id="KW-1185">Reference proteome</keyword>
<reference evidence="10" key="1">
    <citation type="submission" date="2011-07" db="EMBL/GenBank/DDBJ databases">
        <authorList>
            <consortium name="Caenorhabditis brenneri Sequencing and Analysis Consortium"/>
            <person name="Wilson R.K."/>
        </authorList>
    </citation>
    <scope>NUCLEOTIDE SEQUENCE [LARGE SCALE GENOMIC DNA]</scope>
    <source>
        <strain evidence="10">PB2801</strain>
    </source>
</reference>
<dbReference type="GO" id="GO:0006511">
    <property type="term" value="P:ubiquitin-dependent protein catabolic process"/>
    <property type="evidence" value="ECO:0007669"/>
    <property type="project" value="TreeGrafter"/>
</dbReference>
<evidence type="ECO:0000256" key="7">
    <source>
        <dbReference type="ARBA" id="ARBA00023242"/>
    </source>
</evidence>
<dbReference type="PANTHER" id="PTHR10758:SF1">
    <property type="entry name" value="COP9 SIGNALOSOME COMPLEX SUBUNIT 3"/>
    <property type="match status" value="1"/>
</dbReference>
<proteinExistence type="inferred from homology"/>
<dbReference type="EMBL" id="GL380113">
    <property type="protein sequence ID" value="EGT46945.1"/>
    <property type="molecule type" value="Genomic_DNA"/>
</dbReference>
<comment type="similarity">
    <text evidence="3">Belongs to the CSN3 family.</text>
</comment>
<evidence type="ECO:0000256" key="5">
    <source>
        <dbReference type="ARBA" id="ARBA00022490"/>
    </source>
</evidence>
<dbReference type="STRING" id="135651.G0P7D8"/>
<evidence type="ECO:0000313" key="9">
    <source>
        <dbReference type="EMBL" id="EGT46945.1"/>
    </source>
</evidence>
<dbReference type="HOGENOM" id="CLU_591315_0_0_1"/>
<keyword evidence="5" id="KW-0963">Cytoplasm</keyword>
<organism evidence="10">
    <name type="scientific">Caenorhabditis brenneri</name>
    <name type="common">Nematode worm</name>
    <dbReference type="NCBI Taxonomy" id="135651"/>
    <lineage>
        <taxon>Eukaryota</taxon>
        <taxon>Metazoa</taxon>
        <taxon>Ecdysozoa</taxon>
        <taxon>Nematoda</taxon>
        <taxon>Chromadorea</taxon>
        <taxon>Rhabditida</taxon>
        <taxon>Rhabditina</taxon>
        <taxon>Rhabditomorpha</taxon>
        <taxon>Rhabditoidea</taxon>
        <taxon>Rhabditidae</taxon>
        <taxon>Peloderinae</taxon>
        <taxon>Caenorhabditis</taxon>
    </lineage>
</organism>
<protein>
    <recommendedName>
        <fullName evidence="4">COP9 signalosome complex subunit 3</fullName>
    </recommendedName>
</protein>
<feature type="non-terminal residue" evidence="9">
    <location>
        <position position="463"/>
    </location>
</feature>
<dbReference type="PANTHER" id="PTHR10758">
    <property type="entry name" value="26S PROTEASOME NON-ATPASE REGULATORY SUBUNIT 3/COP9 SIGNALOSOME COMPLEX SUBUNIT 3"/>
    <property type="match status" value="1"/>
</dbReference>
<keyword evidence="7" id="KW-0539">Nucleus</keyword>
<evidence type="ECO:0000259" key="8">
    <source>
        <dbReference type="PROSITE" id="PS50250"/>
    </source>
</evidence>
<name>G0P7D8_CAEBE</name>
<dbReference type="FunCoup" id="G0P7D8">
    <property type="interactions" value="2437"/>
</dbReference>
<dbReference type="GO" id="GO:0008180">
    <property type="term" value="C:COP9 signalosome"/>
    <property type="evidence" value="ECO:0007669"/>
    <property type="project" value="UniProtKB-KW"/>
</dbReference>
<evidence type="ECO:0000256" key="2">
    <source>
        <dbReference type="ARBA" id="ARBA00004496"/>
    </source>
</evidence>
<dbReference type="OrthoDB" id="9977011at2759"/>
<dbReference type="InterPro" id="IPR055089">
    <property type="entry name" value="COP9_N"/>
</dbReference>
<dbReference type="eggNOG" id="KOG2582">
    <property type="taxonomic scope" value="Eukaryota"/>
</dbReference>
<dbReference type="InterPro" id="IPR050756">
    <property type="entry name" value="CSN3"/>
</dbReference>
<dbReference type="Pfam" id="PF22788">
    <property type="entry name" value="COP9_hel_rpt"/>
    <property type="match status" value="1"/>
</dbReference>
<dbReference type="GO" id="GO:0005737">
    <property type="term" value="C:cytoplasm"/>
    <property type="evidence" value="ECO:0007669"/>
    <property type="project" value="UniProtKB-SubCell"/>
</dbReference>
<dbReference type="AlphaFoldDB" id="G0P7D8"/>
<dbReference type="InterPro" id="IPR000717">
    <property type="entry name" value="PCI_dom"/>
</dbReference>
<keyword evidence="6" id="KW-0736">Signalosome</keyword>